<proteinExistence type="predicted"/>
<protein>
    <recommendedName>
        <fullName evidence="4">Secreted protein</fullName>
    </recommendedName>
</protein>
<evidence type="ECO:0000256" key="1">
    <source>
        <dbReference type="SAM" id="SignalP"/>
    </source>
</evidence>
<sequence length="65" mass="6392">MTSLRTLKAAAALATVTTALLLATTTAASAAELAEPAGLRGAVTVVADADLGTNTGTGEDDFGWQ</sequence>
<evidence type="ECO:0000313" key="2">
    <source>
        <dbReference type="EMBL" id="MFE5979672.1"/>
    </source>
</evidence>
<evidence type="ECO:0008006" key="4">
    <source>
        <dbReference type="Google" id="ProtNLM"/>
    </source>
</evidence>
<reference evidence="2 3" key="1">
    <citation type="submission" date="2024-09" db="EMBL/GenBank/DDBJ databases">
        <title>The Natural Products Discovery Center: Release of the First 8490 Sequenced Strains for Exploring Actinobacteria Biosynthetic Diversity.</title>
        <authorList>
            <person name="Kalkreuter E."/>
            <person name="Kautsar S.A."/>
            <person name="Yang D."/>
            <person name="Bader C.D."/>
            <person name="Teijaro C.N."/>
            <person name="Fluegel L."/>
            <person name="Davis C.M."/>
            <person name="Simpson J.R."/>
            <person name="Lauterbach L."/>
            <person name="Steele A.D."/>
            <person name="Gui C."/>
            <person name="Meng S."/>
            <person name="Li G."/>
            <person name="Viehrig K."/>
            <person name="Ye F."/>
            <person name="Su P."/>
            <person name="Kiefer A.F."/>
            <person name="Nichols A."/>
            <person name="Cepeda A.J."/>
            <person name="Yan W."/>
            <person name="Fan B."/>
            <person name="Jiang Y."/>
            <person name="Adhikari A."/>
            <person name="Zheng C.-J."/>
            <person name="Schuster L."/>
            <person name="Cowan T.M."/>
            <person name="Smanski M.J."/>
            <person name="Chevrette M.G."/>
            <person name="De Carvalho L.P.S."/>
            <person name="Shen B."/>
        </authorList>
    </citation>
    <scope>NUCLEOTIDE SEQUENCE [LARGE SCALE GENOMIC DNA]</scope>
    <source>
        <strain evidence="2 3">NPDC056472</strain>
    </source>
</reference>
<accession>A0ABW6IS19</accession>
<dbReference type="RefSeq" id="WP_386248753.1">
    <property type="nucleotide sequence ID" value="NZ_JBHTRV010000005.1"/>
</dbReference>
<gene>
    <name evidence="2" type="ORF">ACFQ63_08170</name>
</gene>
<feature type="chain" id="PRO_5047148888" description="Secreted protein" evidence="1">
    <location>
        <begin position="31"/>
        <end position="65"/>
    </location>
</feature>
<organism evidence="2 3">
    <name type="scientific">Streptomyces wedmorensis</name>
    <dbReference type="NCBI Taxonomy" id="43759"/>
    <lineage>
        <taxon>Bacteria</taxon>
        <taxon>Bacillati</taxon>
        <taxon>Actinomycetota</taxon>
        <taxon>Actinomycetes</taxon>
        <taxon>Kitasatosporales</taxon>
        <taxon>Streptomycetaceae</taxon>
        <taxon>Streptomyces</taxon>
    </lineage>
</organism>
<dbReference type="Proteomes" id="UP001600424">
    <property type="component" value="Unassembled WGS sequence"/>
</dbReference>
<evidence type="ECO:0000313" key="3">
    <source>
        <dbReference type="Proteomes" id="UP001600424"/>
    </source>
</evidence>
<dbReference type="EMBL" id="JBHTRV010000005">
    <property type="protein sequence ID" value="MFE5979672.1"/>
    <property type="molecule type" value="Genomic_DNA"/>
</dbReference>
<keyword evidence="3" id="KW-1185">Reference proteome</keyword>
<comment type="caution">
    <text evidence="2">The sequence shown here is derived from an EMBL/GenBank/DDBJ whole genome shotgun (WGS) entry which is preliminary data.</text>
</comment>
<feature type="signal peptide" evidence="1">
    <location>
        <begin position="1"/>
        <end position="30"/>
    </location>
</feature>
<keyword evidence="1" id="KW-0732">Signal</keyword>
<name>A0ABW6IS19_STRWE</name>